<dbReference type="AlphaFoldDB" id="A0A1D6LFG5"/>
<sequence length="163" mass="18514">MQTDMEVVFEVLKSLEDVEELDPEWLHDPHKLHTCVEKDTSLSDSCGVGPFGLVIGARARWLDLDRNETKAHEGRSKGTDLPSTCKRYLSNHAPLEDHLGRAGTVCNICLHFIDMTVLAKDLDKRAAIAFLHRCKPNHSVLPRKYWYGESDGYPSQKGRDQER</sequence>
<protein>
    <submittedName>
        <fullName evidence="1">Uncharacterized protein</fullName>
    </submittedName>
</protein>
<reference evidence="1" key="1">
    <citation type="submission" date="2015-12" db="EMBL/GenBank/DDBJ databases">
        <title>Update maize B73 reference genome by single molecule sequencing technologies.</title>
        <authorList>
            <consortium name="Maize Genome Sequencing Project"/>
            <person name="Ware D."/>
        </authorList>
    </citation>
    <scope>NUCLEOTIDE SEQUENCE</scope>
    <source>
        <tissue evidence="1">Seedling</tissue>
    </source>
</reference>
<accession>A0A1D6LFG5</accession>
<name>A0A1D6LFG5_MAIZE</name>
<proteinExistence type="predicted"/>
<dbReference type="EMBL" id="CM000782">
    <property type="protein sequence ID" value="AQK78684.1"/>
    <property type="molecule type" value="Genomic_DNA"/>
</dbReference>
<dbReference type="Gene3D" id="2.60.120.560">
    <property type="entry name" value="Exo-inulinase, domain 1"/>
    <property type="match status" value="1"/>
</dbReference>
<dbReference type="InParanoid" id="A0A1D6LFG5"/>
<gene>
    <name evidence="1" type="ORF">ZEAMMB73_Zm00001d035324</name>
</gene>
<evidence type="ECO:0000313" key="1">
    <source>
        <dbReference type="EMBL" id="AQK78684.1"/>
    </source>
</evidence>
<organism evidence="1">
    <name type="scientific">Zea mays</name>
    <name type="common">Maize</name>
    <dbReference type="NCBI Taxonomy" id="4577"/>
    <lineage>
        <taxon>Eukaryota</taxon>
        <taxon>Viridiplantae</taxon>
        <taxon>Streptophyta</taxon>
        <taxon>Embryophyta</taxon>
        <taxon>Tracheophyta</taxon>
        <taxon>Spermatophyta</taxon>
        <taxon>Magnoliopsida</taxon>
        <taxon>Liliopsida</taxon>
        <taxon>Poales</taxon>
        <taxon>Poaceae</taxon>
        <taxon>PACMAD clade</taxon>
        <taxon>Panicoideae</taxon>
        <taxon>Andropogonodae</taxon>
        <taxon>Andropogoneae</taxon>
        <taxon>Tripsacinae</taxon>
        <taxon>Zea</taxon>
    </lineage>
</organism>